<dbReference type="EMBL" id="BNAJ01000002">
    <property type="protein sequence ID" value="GHF38029.1"/>
    <property type="molecule type" value="Genomic_DNA"/>
</dbReference>
<dbReference type="Proteomes" id="UP000619376">
    <property type="component" value="Unassembled WGS sequence"/>
</dbReference>
<evidence type="ECO:0000313" key="1">
    <source>
        <dbReference type="EMBL" id="GHF38029.1"/>
    </source>
</evidence>
<protein>
    <recommendedName>
        <fullName evidence="3">Secreted protein</fullName>
    </recommendedName>
</protein>
<comment type="caution">
    <text evidence="1">The sequence shown here is derived from an EMBL/GenBank/DDBJ whole genome shotgun (WGS) entry which is preliminary data.</text>
</comment>
<accession>A0ABQ3JR66</accession>
<proteinExistence type="predicted"/>
<sequence>MLVLALQHGAQLAPLQGAQLRDGHGFTVGLEHGHSSGVGTAEVCGQCTERALGPGRVPAPPAYTRGMSAEHREGRAGANCIARALHGWWCARLGRPLRA</sequence>
<organism evidence="1 2">
    <name type="scientific">Deinococcus metalli</name>
    <dbReference type="NCBI Taxonomy" id="1141878"/>
    <lineage>
        <taxon>Bacteria</taxon>
        <taxon>Thermotogati</taxon>
        <taxon>Deinococcota</taxon>
        <taxon>Deinococci</taxon>
        <taxon>Deinococcales</taxon>
        <taxon>Deinococcaceae</taxon>
        <taxon>Deinococcus</taxon>
    </lineage>
</organism>
<reference evidence="2" key="1">
    <citation type="journal article" date="2019" name="Int. J. Syst. Evol. Microbiol.">
        <title>The Global Catalogue of Microorganisms (GCM) 10K type strain sequencing project: providing services to taxonomists for standard genome sequencing and annotation.</title>
        <authorList>
            <consortium name="The Broad Institute Genomics Platform"/>
            <consortium name="The Broad Institute Genome Sequencing Center for Infectious Disease"/>
            <person name="Wu L."/>
            <person name="Ma J."/>
        </authorList>
    </citation>
    <scope>NUCLEOTIDE SEQUENCE [LARGE SCALE GENOMIC DNA]</scope>
    <source>
        <strain evidence="2">CGMCC 1.18437</strain>
    </source>
</reference>
<name>A0ABQ3JR66_9DEIO</name>
<evidence type="ECO:0008006" key="3">
    <source>
        <dbReference type="Google" id="ProtNLM"/>
    </source>
</evidence>
<gene>
    <name evidence="1" type="ORF">GCM10017781_13450</name>
</gene>
<keyword evidence="2" id="KW-1185">Reference proteome</keyword>
<evidence type="ECO:0000313" key="2">
    <source>
        <dbReference type="Proteomes" id="UP000619376"/>
    </source>
</evidence>